<sequence length="95" mass="10507">MNRKIIVFDTTLRDGEQVPGAKLNIQQKIEIAQQLKRLNVDIIEAGFPASSHGDFKAVQQIARSVGDSVSITALARAVKNDIDAVYESGSWRKIR</sequence>
<dbReference type="InterPro" id="IPR000891">
    <property type="entry name" value="PYR_CT"/>
</dbReference>
<organism evidence="9 10">
    <name type="scientific">Paenibacillus harenae</name>
    <dbReference type="NCBI Taxonomy" id="306543"/>
    <lineage>
        <taxon>Bacteria</taxon>
        <taxon>Bacillati</taxon>
        <taxon>Bacillota</taxon>
        <taxon>Bacilli</taxon>
        <taxon>Bacillales</taxon>
        <taxon>Paenibacillaceae</taxon>
        <taxon>Paenibacillus</taxon>
    </lineage>
</organism>
<protein>
    <recommendedName>
        <fullName evidence="2">2-isopropylmalate synthase</fullName>
        <ecNumber evidence="2">2.3.3.13</ecNumber>
    </recommendedName>
</protein>
<proteinExistence type="inferred from homology"/>
<feature type="domain" description="Pyruvate carboxyltransferase" evidence="8">
    <location>
        <begin position="5"/>
        <end position="95"/>
    </location>
</feature>
<evidence type="ECO:0000256" key="7">
    <source>
        <dbReference type="RuleBase" id="RU003523"/>
    </source>
</evidence>
<comment type="similarity">
    <text evidence="7">Belongs to the alpha-IPM synthase/homocitrate synthase family.</text>
</comment>
<evidence type="ECO:0000256" key="1">
    <source>
        <dbReference type="ARBA" id="ARBA00004689"/>
    </source>
</evidence>
<reference evidence="9 10" key="1">
    <citation type="submission" date="2023-07" db="EMBL/GenBank/DDBJ databases">
        <title>Sorghum-associated microbial communities from plants grown in Nebraska, USA.</title>
        <authorList>
            <person name="Schachtman D."/>
        </authorList>
    </citation>
    <scope>NUCLEOTIDE SEQUENCE [LARGE SCALE GENOMIC DNA]</scope>
    <source>
        <strain evidence="9 10">CC482</strain>
    </source>
</reference>
<dbReference type="PROSITE" id="PS00815">
    <property type="entry name" value="AIPM_HOMOCIT_SYNTH_1"/>
    <property type="match status" value="1"/>
</dbReference>
<dbReference type="PANTHER" id="PTHR10277:SF9">
    <property type="entry name" value="2-ISOPROPYLMALATE SYNTHASE 1, CHLOROPLASTIC-RELATED"/>
    <property type="match status" value="1"/>
</dbReference>
<keyword evidence="6" id="KW-0100">Branched-chain amino acid biosynthesis</keyword>
<keyword evidence="4 7" id="KW-0808">Transferase</keyword>
<gene>
    <name evidence="9" type="ORF">J2T15_003530</name>
</gene>
<comment type="caution">
    <text evidence="9">The sequence shown here is derived from an EMBL/GenBank/DDBJ whole genome shotgun (WGS) entry which is preliminary data.</text>
</comment>
<keyword evidence="3" id="KW-0028">Amino-acid biosynthesis</keyword>
<dbReference type="InterPro" id="IPR002034">
    <property type="entry name" value="AIPM/Hcit_synth_CS"/>
</dbReference>
<evidence type="ECO:0000256" key="6">
    <source>
        <dbReference type="ARBA" id="ARBA00023304"/>
    </source>
</evidence>
<accession>A0ABT9U363</accession>
<evidence type="ECO:0000256" key="5">
    <source>
        <dbReference type="ARBA" id="ARBA00023211"/>
    </source>
</evidence>
<keyword evidence="10" id="KW-1185">Reference proteome</keyword>
<dbReference type="Pfam" id="PF00682">
    <property type="entry name" value="HMGL-like"/>
    <property type="match status" value="1"/>
</dbReference>
<dbReference type="InterPro" id="IPR050073">
    <property type="entry name" value="2-IPM_HCS-like"/>
</dbReference>
<comment type="pathway">
    <text evidence="1">Amino-acid biosynthesis; L-leucine biosynthesis; L-leucine from 3-methyl-2-oxobutanoate: step 1/4.</text>
</comment>
<evidence type="ECO:0000256" key="2">
    <source>
        <dbReference type="ARBA" id="ARBA00012973"/>
    </source>
</evidence>
<evidence type="ECO:0000256" key="3">
    <source>
        <dbReference type="ARBA" id="ARBA00022605"/>
    </source>
</evidence>
<dbReference type="EC" id="2.3.3.13" evidence="2"/>
<dbReference type="PROSITE" id="PS50991">
    <property type="entry name" value="PYR_CT"/>
    <property type="match status" value="1"/>
</dbReference>
<dbReference type="Gene3D" id="3.20.20.70">
    <property type="entry name" value="Aldolase class I"/>
    <property type="match status" value="1"/>
</dbReference>
<name>A0ABT9U363_PAEHA</name>
<dbReference type="SUPFAM" id="SSF51569">
    <property type="entry name" value="Aldolase"/>
    <property type="match status" value="1"/>
</dbReference>
<dbReference type="Proteomes" id="UP001229346">
    <property type="component" value="Unassembled WGS sequence"/>
</dbReference>
<dbReference type="PANTHER" id="PTHR10277">
    <property type="entry name" value="HOMOCITRATE SYNTHASE-RELATED"/>
    <property type="match status" value="1"/>
</dbReference>
<evidence type="ECO:0000313" key="9">
    <source>
        <dbReference type="EMBL" id="MDQ0114075.1"/>
    </source>
</evidence>
<dbReference type="InterPro" id="IPR013785">
    <property type="entry name" value="Aldolase_TIM"/>
</dbReference>
<evidence type="ECO:0000313" key="10">
    <source>
        <dbReference type="Proteomes" id="UP001229346"/>
    </source>
</evidence>
<dbReference type="EMBL" id="JAUSSU010000007">
    <property type="protein sequence ID" value="MDQ0114075.1"/>
    <property type="molecule type" value="Genomic_DNA"/>
</dbReference>
<evidence type="ECO:0000256" key="4">
    <source>
        <dbReference type="ARBA" id="ARBA00022679"/>
    </source>
</evidence>
<evidence type="ECO:0000259" key="8">
    <source>
        <dbReference type="PROSITE" id="PS50991"/>
    </source>
</evidence>
<keyword evidence="5" id="KW-0464">Manganese</keyword>